<dbReference type="RefSeq" id="WP_308718488.1">
    <property type="nucleotide sequence ID" value="NZ_JAVHUY010000076.1"/>
</dbReference>
<name>A0ABU0ZWS2_9ACTN</name>
<evidence type="ECO:0000256" key="3">
    <source>
        <dbReference type="ARBA" id="ARBA00022475"/>
    </source>
</evidence>
<dbReference type="CDD" id="cd06261">
    <property type="entry name" value="TM_PBP2"/>
    <property type="match status" value="1"/>
</dbReference>
<reference evidence="9 10" key="1">
    <citation type="submission" date="2023-08" db="EMBL/GenBank/DDBJ databases">
        <title>Phytohabitans sansha sp. nov., isolated from marine sediment.</title>
        <authorList>
            <person name="Zhao Y."/>
            <person name="Yi K."/>
        </authorList>
    </citation>
    <scope>NUCLEOTIDE SEQUENCE [LARGE SCALE GENOMIC DNA]</scope>
    <source>
        <strain evidence="9 10">ZYX-F-186</strain>
    </source>
</reference>
<dbReference type="InterPro" id="IPR035906">
    <property type="entry name" value="MetI-like_sf"/>
</dbReference>
<evidence type="ECO:0000256" key="6">
    <source>
        <dbReference type="ARBA" id="ARBA00023136"/>
    </source>
</evidence>
<protein>
    <submittedName>
        <fullName evidence="9">ABC transporter permease</fullName>
    </submittedName>
</protein>
<keyword evidence="10" id="KW-1185">Reference proteome</keyword>
<dbReference type="SUPFAM" id="SSF161098">
    <property type="entry name" value="MetI-like"/>
    <property type="match status" value="1"/>
</dbReference>
<evidence type="ECO:0000256" key="1">
    <source>
        <dbReference type="ARBA" id="ARBA00004651"/>
    </source>
</evidence>
<dbReference type="InterPro" id="IPR050366">
    <property type="entry name" value="BP-dependent_transpt_permease"/>
</dbReference>
<evidence type="ECO:0000256" key="2">
    <source>
        <dbReference type="ARBA" id="ARBA00022448"/>
    </source>
</evidence>
<evidence type="ECO:0000256" key="4">
    <source>
        <dbReference type="ARBA" id="ARBA00022692"/>
    </source>
</evidence>
<dbReference type="EMBL" id="JAVHUY010000076">
    <property type="protein sequence ID" value="MDQ7911271.1"/>
    <property type="molecule type" value="Genomic_DNA"/>
</dbReference>
<organism evidence="9 10">
    <name type="scientific">Phytohabitans maris</name>
    <dbReference type="NCBI Taxonomy" id="3071409"/>
    <lineage>
        <taxon>Bacteria</taxon>
        <taxon>Bacillati</taxon>
        <taxon>Actinomycetota</taxon>
        <taxon>Actinomycetes</taxon>
        <taxon>Micromonosporales</taxon>
        <taxon>Micromonosporaceae</taxon>
    </lineage>
</organism>
<dbReference type="PANTHER" id="PTHR43386">
    <property type="entry name" value="OLIGOPEPTIDE TRANSPORT SYSTEM PERMEASE PROTEIN APPC"/>
    <property type="match status" value="1"/>
</dbReference>
<feature type="transmembrane region" description="Helical" evidence="7">
    <location>
        <begin position="95"/>
        <end position="119"/>
    </location>
</feature>
<evidence type="ECO:0000313" key="9">
    <source>
        <dbReference type="EMBL" id="MDQ7911271.1"/>
    </source>
</evidence>
<evidence type="ECO:0000256" key="5">
    <source>
        <dbReference type="ARBA" id="ARBA00022989"/>
    </source>
</evidence>
<sequence>MTATIPGAEPAAVPARRRGELVRRFARHRLAVGSLLFLLLLVLVALLAPLLAPYDPNAQDLMARLRAPSGAHWLGTDEFGRDVLSRVMYGARVSMVAAAEALIVAAGIGAPFGMVAGFTGRWVDGLLSRFFDGLMSVPALILALTLVAVLGPGLTNAMFAVGVVFAPRYFRVARAVTLELRKETFIEASEALGATGTHTVLRHIVPNIMSPLVIQASVLLGTAVTAEASLSFLGLGVRPPQASWGSMLSGAYSYAADAPHLVYVPGLMITLTVLAFTLAGDGLRGALGQRTTVVAEGV</sequence>
<comment type="caution">
    <text evidence="9">The sequence shown here is derived from an EMBL/GenBank/DDBJ whole genome shotgun (WGS) entry which is preliminary data.</text>
</comment>
<keyword evidence="6 7" id="KW-0472">Membrane</keyword>
<feature type="transmembrane region" description="Helical" evidence="7">
    <location>
        <begin position="261"/>
        <end position="280"/>
    </location>
</feature>
<dbReference type="PROSITE" id="PS50928">
    <property type="entry name" value="ABC_TM1"/>
    <property type="match status" value="1"/>
</dbReference>
<dbReference type="PANTHER" id="PTHR43386:SF25">
    <property type="entry name" value="PEPTIDE ABC TRANSPORTER PERMEASE PROTEIN"/>
    <property type="match status" value="1"/>
</dbReference>
<keyword evidence="2 7" id="KW-0813">Transport</keyword>
<keyword evidence="4 7" id="KW-0812">Transmembrane</keyword>
<gene>
    <name evidence="9" type="ORF">RB614_42955</name>
</gene>
<keyword evidence="3" id="KW-1003">Cell membrane</keyword>
<feature type="transmembrane region" description="Helical" evidence="7">
    <location>
        <begin position="30"/>
        <end position="52"/>
    </location>
</feature>
<evidence type="ECO:0000313" key="10">
    <source>
        <dbReference type="Proteomes" id="UP001230908"/>
    </source>
</evidence>
<accession>A0ABU0ZWS2</accession>
<dbReference type="InterPro" id="IPR025966">
    <property type="entry name" value="OppC_N"/>
</dbReference>
<keyword evidence="5 7" id="KW-1133">Transmembrane helix</keyword>
<comment type="subcellular location">
    <subcellularLocation>
        <location evidence="1 7">Cell membrane</location>
        <topology evidence="1 7">Multi-pass membrane protein</topology>
    </subcellularLocation>
</comment>
<evidence type="ECO:0000256" key="7">
    <source>
        <dbReference type="RuleBase" id="RU363032"/>
    </source>
</evidence>
<dbReference type="Pfam" id="PF12911">
    <property type="entry name" value="OppC_N"/>
    <property type="match status" value="1"/>
</dbReference>
<feature type="domain" description="ABC transmembrane type-1" evidence="8">
    <location>
        <begin position="91"/>
        <end position="280"/>
    </location>
</feature>
<evidence type="ECO:0000259" key="8">
    <source>
        <dbReference type="PROSITE" id="PS50928"/>
    </source>
</evidence>
<dbReference type="Pfam" id="PF00528">
    <property type="entry name" value="BPD_transp_1"/>
    <property type="match status" value="1"/>
</dbReference>
<proteinExistence type="inferred from homology"/>
<dbReference type="InterPro" id="IPR000515">
    <property type="entry name" value="MetI-like"/>
</dbReference>
<comment type="similarity">
    <text evidence="7">Belongs to the binding-protein-dependent transport system permease family.</text>
</comment>
<dbReference type="Gene3D" id="1.10.3720.10">
    <property type="entry name" value="MetI-like"/>
    <property type="match status" value="1"/>
</dbReference>
<feature type="transmembrane region" description="Helical" evidence="7">
    <location>
        <begin position="139"/>
        <end position="165"/>
    </location>
</feature>
<dbReference type="Proteomes" id="UP001230908">
    <property type="component" value="Unassembled WGS sequence"/>
</dbReference>